<dbReference type="SUPFAM" id="SSF142338">
    <property type="entry name" value="CofD-like"/>
    <property type="match status" value="1"/>
</dbReference>
<proteinExistence type="predicted"/>
<reference evidence="2 3" key="1">
    <citation type="submission" date="2017-09" db="EMBL/GenBank/DDBJ databases">
        <title>Depth-based differentiation of microbial function through sediment-hosted aquifers and enrichment of novel symbionts in the deep terrestrial subsurface.</title>
        <authorList>
            <person name="Probst A.J."/>
            <person name="Ladd B."/>
            <person name="Jarett J.K."/>
            <person name="Geller-Mcgrath D.E."/>
            <person name="Sieber C.M."/>
            <person name="Emerson J.B."/>
            <person name="Anantharaman K."/>
            <person name="Thomas B.C."/>
            <person name="Malmstrom R."/>
            <person name="Stieglmeier M."/>
            <person name="Klingl A."/>
            <person name="Woyke T."/>
            <person name="Ryan C.M."/>
            <person name="Banfield J.F."/>
        </authorList>
    </citation>
    <scope>NUCLEOTIDE SEQUENCE [LARGE SCALE GENOMIC DNA]</scope>
    <source>
        <strain evidence="2">CG22_combo_CG10-13_8_21_14_all_47_17</strain>
    </source>
</reference>
<dbReference type="Proteomes" id="UP000231581">
    <property type="component" value="Unassembled WGS sequence"/>
</dbReference>
<evidence type="ECO:0000256" key="1">
    <source>
        <dbReference type="ARBA" id="ARBA00022490"/>
    </source>
</evidence>
<accession>A0A2H0BSS3</accession>
<gene>
    <name evidence="2" type="ORF">COX00_01880</name>
</gene>
<evidence type="ECO:0000313" key="3">
    <source>
        <dbReference type="Proteomes" id="UP000231581"/>
    </source>
</evidence>
<organism evidence="2 3">
    <name type="scientific">Candidatus Uhrbacteria bacterium CG22_combo_CG10-13_8_21_14_all_47_17</name>
    <dbReference type="NCBI Taxonomy" id="1975041"/>
    <lineage>
        <taxon>Bacteria</taxon>
        <taxon>Candidatus Uhriibacteriota</taxon>
    </lineage>
</organism>
<keyword evidence="1" id="KW-0963">Cytoplasm</keyword>
<dbReference type="EMBL" id="PCSZ01000039">
    <property type="protein sequence ID" value="PIP60691.1"/>
    <property type="molecule type" value="Genomic_DNA"/>
</dbReference>
<evidence type="ECO:0000313" key="2">
    <source>
        <dbReference type="EMBL" id="PIP60691.1"/>
    </source>
</evidence>
<comment type="caution">
    <text evidence="2">The sequence shown here is derived from an EMBL/GenBank/DDBJ whole genome shotgun (WGS) entry which is preliminary data.</text>
</comment>
<dbReference type="InterPro" id="IPR002882">
    <property type="entry name" value="CofD"/>
</dbReference>
<protein>
    <submittedName>
        <fullName evidence="2">Uncharacterized protein</fullName>
    </submittedName>
</protein>
<dbReference type="Pfam" id="PF01933">
    <property type="entry name" value="CofD"/>
    <property type="match status" value="1"/>
</dbReference>
<dbReference type="PANTHER" id="PTHR30135:SF3">
    <property type="entry name" value="GLUCONEOGENESIS FACTOR-RELATED"/>
    <property type="match status" value="1"/>
</dbReference>
<dbReference type="Gene3D" id="3.40.50.10680">
    <property type="entry name" value="CofD-like domains"/>
    <property type="match status" value="1"/>
</dbReference>
<dbReference type="AlphaFoldDB" id="A0A2H0BSS3"/>
<dbReference type="InterPro" id="IPR038136">
    <property type="entry name" value="CofD-like_dom_sf"/>
</dbReference>
<dbReference type="InterPro" id="IPR010119">
    <property type="entry name" value="Gluconeogen_factor"/>
</dbReference>
<dbReference type="PANTHER" id="PTHR30135">
    <property type="entry name" value="UNCHARACTERIZED PROTEIN YVCK-RELATED"/>
    <property type="match status" value="1"/>
</dbReference>
<sequence>MFRVVRGRRSAHTGLSRPCRWIQRLLRKSVKLISSCWAPSDLYTSIIPALLVDGVSEAIRGANGKCAFVMNLTTKTGETEGYPASCFCKAIEEELGQGRINAVIMNNEAPTDELIHEYVEISRTPLVVDDLDGTSYRPIRTPLLSEGVAITSLADKLERRLSRHDPDKLAQAPLLCT</sequence>
<name>A0A2H0BSS3_9BACT</name>
<dbReference type="GO" id="GO:0043743">
    <property type="term" value="F:LPPG:FO 2-phospho-L-lactate transferase activity"/>
    <property type="evidence" value="ECO:0007669"/>
    <property type="project" value="InterPro"/>
</dbReference>